<proteinExistence type="inferred from homology"/>
<dbReference type="InterPro" id="IPR020546">
    <property type="entry name" value="ATP_synth_F1_dsu/esu_N"/>
</dbReference>
<comment type="function">
    <text evidence="1 10">Produces ATP from ADP in the presence of a proton gradient across the membrane.</text>
</comment>
<organism evidence="12 13">
    <name type="scientific">Pseudoxanthobacter soli DSM 19599</name>
    <dbReference type="NCBI Taxonomy" id="1123029"/>
    <lineage>
        <taxon>Bacteria</taxon>
        <taxon>Pseudomonadati</taxon>
        <taxon>Pseudomonadota</taxon>
        <taxon>Alphaproteobacteria</taxon>
        <taxon>Hyphomicrobiales</taxon>
        <taxon>Segnochrobactraceae</taxon>
        <taxon>Pseudoxanthobacter</taxon>
    </lineage>
</organism>
<evidence type="ECO:0000256" key="5">
    <source>
        <dbReference type="ARBA" id="ARBA00022781"/>
    </source>
</evidence>
<dbReference type="InterPro" id="IPR036771">
    <property type="entry name" value="ATPsynth_dsu/esu_N"/>
</dbReference>
<accession>A0A1M7ZRD3</accession>
<evidence type="ECO:0000259" key="11">
    <source>
        <dbReference type="Pfam" id="PF02823"/>
    </source>
</evidence>
<dbReference type="GO" id="GO:0005524">
    <property type="term" value="F:ATP binding"/>
    <property type="evidence" value="ECO:0007669"/>
    <property type="project" value="UniProtKB-UniRule"/>
</dbReference>
<dbReference type="HAMAP" id="MF_00530">
    <property type="entry name" value="ATP_synth_epsil_bac"/>
    <property type="match status" value="1"/>
</dbReference>
<evidence type="ECO:0000256" key="9">
    <source>
        <dbReference type="ARBA" id="ARBA00023310"/>
    </source>
</evidence>
<dbReference type="SUPFAM" id="SSF51344">
    <property type="entry name" value="Epsilon subunit of F1F0-ATP synthase N-terminal domain"/>
    <property type="match status" value="1"/>
</dbReference>
<evidence type="ECO:0000256" key="1">
    <source>
        <dbReference type="ARBA" id="ARBA00003543"/>
    </source>
</evidence>
<evidence type="ECO:0000256" key="4">
    <source>
        <dbReference type="ARBA" id="ARBA00022448"/>
    </source>
</evidence>
<keyword evidence="13" id="KW-1185">Reference proteome</keyword>
<dbReference type="GO" id="GO:0046933">
    <property type="term" value="F:proton-transporting ATP synthase activity, rotational mechanism"/>
    <property type="evidence" value="ECO:0007669"/>
    <property type="project" value="UniProtKB-UniRule"/>
</dbReference>
<gene>
    <name evidence="10" type="primary">atpC</name>
    <name evidence="12" type="ORF">SAMN02745172_04144</name>
</gene>
<evidence type="ECO:0000256" key="7">
    <source>
        <dbReference type="ARBA" id="ARBA00023136"/>
    </source>
</evidence>
<name>A0A1M7ZRD3_9HYPH</name>
<dbReference type="Gene3D" id="2.60.15.10">
    <property type="entry name" value="F0F1 ATP synthase delta/epsilon subunit, N-terminal"/>
    <property type="match status" value="1"/>
</dbReference>
<dbReference type="GO" id="GO:0012505">
    <property type="term" value="C:endomembrane system"/>
    <property type="evidence" value="ECO:0007669"/>
    <property type="project" value="UniProtKB-SubCell"/>
</dbReference>
<evidence type="ECO:0000256" key="10">
    <source>
        <dbReference type="HAMAP-Rule" id="MF_00530"/>
    </source>
</evidence>
<dbReference type="STRING" id="1123029.SAMN02745172_04144"/>
<dbReference type="InterPro" id="IPR024037">
    <property type="entry name" value="Alt_ATP_synth_F1_esu"/>
</dbReference>
<dbReference type="Proteomes" id="UP000186406">
    <property type="component" value="Unassembled WGS sequence"/>
</dbReference>
<evidence type="ECO:0000256" key="8">
    <source>
        <dbReference type="ARBA" id="ARBA00023196"/>
    </source>
</evidence>
<comment type="subunit">
    <text evidence="10">F-type ATPases have 2 components, CF(1) - the catalytic core - and CF(0) - the membrane proton channel. CF(1) has five subunits: alpha(3), beta(3), gamma(1), delta(1), epsilon(1). CF(0) has three main subunits: a, b and c.</text>
</comment>
<protein>
    <recommendedName>
        <fullName evidence="10">ATP synthase epsilon chain</fullName>
    </recommendedName>
    <alternativeName>
        <fullName evidence="10">ATP synthase F1 sector epsilon subunit</fullName>
    </alternativeName>
    <alternativeName>
        <fullName evidence="10">F-ATPase epsilon subunit</fullName>
    </alternativeName>
</protein>
<keyword evidence="8 10" id="KW-0139">CF(1)</keyword>
<keyword evidence="4 10" id="KW-0813">Transport</keyword>
<dbReference type="AlphaFoldDB" id="A0A1M7ZRD3"/>
<keyword evidence="10" id="KW-1003">Cell membrane</keyword>
<dbReference type="PANTHER" id="PTHR13822">
    <property type="entry name" value="ATP SYNTHASE DELTA/EPSILON CHAIN"/>
    <property type="match status" value="1"/>
</dbReference>
<dbReference type="CDD" id="cd12152">
    <property type="entry name" value="F1-ATPase_delta"/>
    <property type="match status" value="1"/>
</dbReference>
<sequence length="159" mass="16391">MSATAPTLMPTLLHLTITTPAAVLVDDAAVLAVRAEDGSGSFGILPGHTGLLTVLAPSVVRWRSAGGATRYCAVDGGVMTVSAGATVAIACREGTLGDDLDRLRDDVAALRAAQADAGRKARVEEMRLHARAVRQLMRYMRPGSGDLIEVPPSAGGDGE</sequence>
<feature type="domain" description="ATP synthase F1 complex delta/epsilon subunit N-terminal" evidence="11">
    <location>
        <begin position="13"/>
        <end position="89"/>
    </location>
</feature>
<dbReference type="NCBIfam" id="TIGR03166">
    <property type="entry name" value="alt_F1F0_F1_eps"/>
    <property type="match status" value="1"/>
</dbReference>
<evidence type="ECO:0000313" key="13">
    <source>
        <dbReference type="Proteomes" id="UP000186406"/>
    </source>
</evidence>
<reference evidence="12 13" key="1">
    <citation type="submission" date="2016-12" db="EMBL/GenBank/DDBJ databases">
        <authorList>
            <person name="Song W.-J."/>
            <person name="Kurnit D.M."/>
        </authorList>
    </citation>
    <scope>NUCLEOTIDE SEQUENCE [LARGE SCALE GENOMIC DNA]</scope>
    <source>
        <strain evidence="12 13">DSM 19599</strain>
    </source>
</reference>
<dbReference type="PANTHER" id="PTHR13822:SF10">
    <property type="entry name" value="ATP SYNTHASE EPSILON CHAIN, CHLOROPLASTIC"/>
    <property type="match status" value="1"/>
</dbReference>
<dbReference type="EMBL" id="FRXO01000014">
    <property type="protein sequence ID" value="SHO67463.1"/>
    <property type="molecule type" value="Genomic_DNA"/>
</dbReference>
<dbReference type="Pfam" id="PF02823">
    <property type="entry name" value="ATP-synt_DE_N"/>
    <property type="match status" value="1"/>
</dbReference>
<evidence type="ECO:0000256" key="6">
    <source>
        <dbReference type="ARBA" id="ARBA00023065"/>
    </source>
</evidence>
<evidence type="ECO:0000256" key="3">
    <source>
        <dbReference type="ARBA" id="ARBA00005712"/>
    </source>
</evidence>
<keyword evidence="5 10" id="KW-0375">Hydrogen ion transport</keyword>
<dbReference type="RefSeq" id="WP_244530977.1">
    <property type="nucleotide sequence ID" value="NZ_FRXO01000014.1"/>
</dbReference>
<comment type="similarity">
    <text evidence="3 10">Belongs to the ATPase epsilon chain family.</text>
</comment>
<evidence type="ECO:0000256" key="2">
    <source>
        <dbReference type="ARBA" id="ARBA00004184"/>
    </source>
</evidence>
<evidence type="ECO:0000313" key="12">
    <source>
        <dbReference type="EMBL" id="SHO67463.1"/>
    </source>
</evidence>
<keyword evidence="6 10" id="KW-0406">Ion transport</keyword>
<keyword evidence="9 10" id="KW-0066">ATP synthesis</keyword>
<dbReference type="InterPro" id="IPR001469">
    <property type="entry name" value="ATP_synth_F1_dsu/esu"/>
</dbReference>
<dbReference type="GO" id="GO:0045259">
    <property type="term" value="C:proton-transporting ATP synthase complex"/>
    <property type="evidence" value="ECO:0007669"/>
    <property type="project" value="UniProtKB-KW"/>
</dbReference>
<comment type="subcellular location">
    <subcellularLocation>
        <location evidence="10">Cell membrane</location>
        <topology evidence="10">Peripheral membrane protein</topology>
    </subcellularLocation>
    <subcellularLocation>
        <location evidence="2">Endomembrane system</location>
        <topology evidence="2">Peripheral membrane protein</topology>
    </subcellularLocation>
</comment>
<dbReference type="GO" id="GO:0005886">
    <property type="term" value="C:plasma membrane"/>
    <property type="evidence" value="ECO:0007669"/>
    <property type="project" value="UniProtKB-SubCell"/>
</dbReference>
<dbReference type="NCBIfam" id="NF009981">
    <property type="entry name" value="PRK13447.1"/>
    <property type="match status" value="1"/>
</dbReference>
<keyword evidence="7 10" id="KW-0472">Membrane</keyword>